<dbReference type="Proteomes" id="UP001530377">
    <property type="component" value="Unassembled WGS sequence"/>
</dbReference>
<evidence type="ECO:0000313" key="5">
    <source>
        <dbReference type="Proteomes" id="UP001530377"/>
    </source>
</evidence>
<feature type="region of interest" description="Disordered" evidence="2">
    <location>
        <begin position="226"/>
        <end position="252"/>
    </location>
</feature>
<feature type="domain" description="PH" evidence="3">
    <location>
        <begin position="17"/>
        <end position="168"/>
    </location>
</feature>
<proteinExistence type="inferred from homology"/>
<evidence type="ECO:0000259" key="3">
    <source>
        <dbReference type="PROSITE" id="PS50003"/>
    </source>
</evidence>
<sequence>MMTMMLWIDVAGGDHDAIIMSGWLRKRTRRGLWTRRFFLLDYRGGLHYAKHPPPPPPPSSSYSYSYTSSSRRHAKVITLVGGAYSRTTPSCPPCVVDAYIVNSRWRTKFNGAIEFRVRGNVGLLTRDETSRSPLDDPRVTRTTMTTRLRARNADEAMRWINAIERVGDGKGRLDRLRQRRRRIISNPAYREASSLPPSGTPATDRPTRMECASQTVDLGLDLAREEGRGGCASSSEPCDVAKNESDDDMRRDDEVDADVENEDGMIITTSPEADGLVNEDTDEEKGERVCCGPKLKDDPKYEKYYRMMRMGLPKEAVRHAMTRDNLDPSILDLDPEDPLKDQLHSTADEIKETSDANPPIDESTPGALSDTNLPIRNDPRFAKYFTMLKMVNHPQYSIVMRPLAYRSSFANHL</sequence>
<dbReference type="EMBL" id="JALLPB020000471">
    <property type="protein sequence ID" value="KAL3808775.1"/>
    <property type="molecule type" value="Genomic_DNA"/>
</dbReference>
<dbReference type="PANTHER" id="PTHR13015:SF0">
    <property type="entry name" value="WASH COMPLEX SUBUNIT 3"/>
    <property type="match status" value="1"/>
</dbReference>
<dbReference type="PROSITE" id="PS50003">
    <property type="entry name" value="PH_DOMAIN"/>
    <property type="match status" value="1"/>
</dbReference>
<reference evidence="4 5" key="1">
    <citation type="submission" date="2024-10" db="EMBL/GenBank/DDBJ databases">
        <title>Updated reference genomes for cyclostephanoid diatoms.</title>
        <authorList>
            <person name="Roberts W.R."/>
            <person name="Alverson A.J."/>
        </authorList>
    </citation>
    <scope>NUCLEOTIDE SEQUENCE [LARGE SCALE GENOMIC DNA]</scope>
    <source>
        <strain evidence="4 5">AJA228-03</strain>
    </source>
</reference>
<dbReference type="PANTHER" id="PTHR13015">
    <property type="entry name" value="PROTEIN AD-016-RELATED"/>
    <property type="match status" value="1"/>
</dbReference>
<feature type="compositionally biased region" description="Basic and acidic residues" evidence="2">
    <location>
        <begin position="239"/>
        <end position="252"/>
    </location>
</feature>
<accession>A0ABD3R737</accession>
<organism evidence="4 5">
    <name type="scientific">Cyclostephanos tholiformis</name>
    <dbReference type="NCBI Taxonomy" id="382380"/>
    <lineage>
        <taxon>Eukaryota</taxon>
        <taxon>Sar</taxon>
        <taxon>Stramenopiles</taxon>
        <taxon>Ochrophyta</taxon>
        <taxon>Bacillariophyta</taxon>
        <taxon>Coscinodiscophyceae</taxon>
        <taxon>Thalassiosirophycidae</taxon>
        <taxon>Stephanodiscales</taxon>
        <taxon>Stephanodiscaceae</taxon>
        <taxon>Cyclostephanos</taxon>
    </lineage>
</organism>
<dbReference type="Gene3D" id="2.30.29.30">
    <property type="entry name" value="Pleckstrin-homology domain (PH domain)/Phosphotyrosine-binding domain (PTB)"/>
    <property type="match status" value="1"/>
</dbReference>
<feature type="region of interest" description="Disordered" evidence="2">
    <location>
        <begin position="350"/>
        <end position="374"/>
    </location>
</feature>
<protein>
    <recommendedName>
        <fullName evidence="3">PH domain-containing protein</fullName>
    </recommendedName>
</protein>
<evidence type="ECO:0000256" key="2">
    <source>
        <dbReference type="SAM" id="MobiDB-lite"/>
    </source>
</evidence>
<dbReference type="InterPro" id="IPR019309">
    <property type="entry name" value="WASHC3"/>
</dbReference>
<evidence type="ECO:0000256" key="1">
    <source>
        <dbReference type="ARBA" id="ARBA00006290"/>
    </source>
</evidence>
<name>A0ABD3R737_9STRA</name>
<gene>
    <name evidence="4" type="ORF">ACHAXA_005500</name>
</gene>
<dbReference type="AlphaFoldDB" id="A0ABD3R737"/>
<comment type="similarity">
    <text evidence="1">Belongs to the CCDC53 family.</text>
</comment>
<dbReference type="SMART" id="SM00233">
    <property type="entry name" value="PH"/>
    <property type="match status" value="1"/>
</dbReference>
<evidence type="ECO:0000313" key="4">
    <source>
        <dbReference type="EMBL" id="KAL3808775.1"/>
    </source>
</evidence>
<dbReference type="InterPro" id="IPR011993">
    <property type="entry name" value="PH-like_dom_sf"/>
</dbReference>
<keyword evidence="5" id="KW-1185">Reference proteome</keyword>
<comment type="caution">
    <text evidence="4">The sequence shown here is derived from an EMBL/GenBank/DDBJ whole genome shotgun (WGS) entry which is preliminary data.</text>
</comment>
<dbReference type="Pfam" id="PF10152">
    <property type="entry name" value="CCDC53"/>
    <property type="match status" value="1"/>
</dbReference>
<dbReference type="SUPFAM" id="SSF50729">
    <property type="entry name" value="PH domain-like"/>
    <property type="match status" value="1"/>
</dbReference>
<dbReference type="GO" id="GO:0005737">
    <property type="term" value="C:cytoplasm"/>
    <property type="evidence" value="ECO:0007669"/>
    <property type="project" value="UniProtKB-ARBA"/>
</dbReference>
<dbReference type="InterPro" id="IPR001849">
    <property type="entry name" value="PH_domain"/>
</dbReference>